<gene>
    <name evidence="1" type="ORF">MTR67_039860</name>
</gene>
<accession>A0AAF0ZR51</accession>
<evidence type="ECO:0008006" key="3">
    <source>
        <dbReference type="Google" id="ProtNLM"/>
    </source>
</evidence>
<dbReference type="Proteomes" id="UP001234989">
    <property type="component" value="Chromosome 9"/>
</dbReference>
<evidence type="ECO:0000313" key="2">
    <source>
        <dbReference type="Proteomes" id="UP001234989"/>
    </source>
</evidence>
<keyword evidence="2" id="KW-1185">Reference proteome</keyword>
<sequence length="68" mass="7985">MNPPYFLGSKIGDDPQKFIDEVKKVVEVMQLTGSECVELAYYQLKDVAQIWFTQWKDNRSVDRTPMAW</sequence>
<evidence type="ECO:0000313" key="1">
    <source>
        <dbReference type="EMBL" id="WMV46475.1"/>
    </source>
</evidence>
<dbReference type="AlphaFoldDB" id="A0AAF0ZR51"/>
<feature type="non-terminal residue" evidence="1">
    <location>
        <position position="68"/>
    </location>
</feature>
<protein>
    <recommendedName>
        <fullName evidence="3">Gag-pol polyprotein</fullName>
    </recommendedName>
</protein>
<dbReference type="EMBL" id="CP133620">
    <property type="protein sequence ID" value="WMV46475.1"/>
    <property type="molecule type" value="Genomic_DNA"/>
</dbReference>
<proteinExistence type="predicted"/>
<name>A0AAF0ZR51_SOLVR</name>
<reference evidence="1" key="1">
    <citation type="submission" date="2023-08" db="EMBL/GenBank/DDBJ databases">
        <title>A de novo genome assembly of Solanum verrucosum Schlechtendal, a Mexican diploid species geographically isolated from the other diploid A-genome species in potato relatives.</title>
        <authorList>
            <person name="Hosaka K."/>
        </authorList>
    </citation>
    <scope>NUCLEOTIDE SEQUENCE</scope>
    <source>
        <tissue evidence="1">Young leaves</tissue>
    </source>
</reference>
<organism evidence="1 2">
    <name type="scientific">Solanum verrucosum</name>
    <dbReference type="NCBI Taxonomy" id="315347"/>
    <lineage>
        <taxon>Eukaryota</taxon>
        <taxon>Viridiplantae</taxon>
        <taxon>Streptophyta</taxon>
        <taxon>Embryophyta</taxon>
        <taxon>Tracheophyta</taxon>
        <taxon>Spermatophyta</taxon>
        <taxon>Magnoliopsida</taxon>
        <taxon>eudicotyledons</taxon>
        <taxon>Gunneridae</taxon>
        <taxon>Pentapetalae</taxon>
        <taxon>asterids</taxon>
        <taxon>lamiids</taxon>
        <taxon>Solanales</taxon>
        <taxon>Solanaceae</taxon>
        <taxon>Solanoideae</taxon>
        <taxon>Solaneae</taxon>
        <taxon>Solanum</taxon>
    </lineage>
</organism>